<name>A0A7Z0EG24_9MICO</name>
<sequence>MTVIDWLLDSDPAIRWQVMRDLLDAPSAQVEIERSRVATHGWGAQILSLQSLDGKWDGGTYRPGWADDSKPFFDAWTSTTFALQQLTDFGLDPADSRAQTALARVRDNVRWEATDTLFFEGETEPCINGLALTIGSYFGQDMHSILERLVTTALPDGGWNCWAQYGARGSSFSTTINVLEGLLAAERASGTSAAATTARRSGEDYLLERGLMRRLSTGRLVDPRFTMFSYPTRWYYDTLRALDYFRSTGQMPDQRCAEAVQLLIDRRDADGRWRLENTHQGPTHLDFGEQEGAPSRWITLHAMRVLRWWDSQ</sequence>
<protein>
    <recommendedName>
        <fullName evidence="3">Squalene cyclase</fullName>
    </recommendedName>
</protein>
<keyword evidence="2" id="KW-1185">Reference proteome</keyword>
<proteinExistence type="predicted"/>
<evidence type="ECO:0000313" key="1">
    <source>
        <dbReference type="EMBL" id="NYJ21012.1"/>
    </source>
</evidence>
<evidence type="ECO:0000313" key="2">
    <source>
        <dbReference type="Proteomes" id="UP000537260"/>
    </source>
</evidence>
<dbReference type="EMBL" id="JACCFM010000001">
    <property type="protein sequence ID" value="NYJ21012.1"/>
    <property type="molecule type" value="Genomic_DNA"/>
</dbReference>
<accession>A0A7Z0EG24</accession>
<comment type="caution">
    <text evidence="1">The sequence shown here is derived from an EMBL/GenBank/DDBJ whole genome shotgun (WGS) entry which is preliminary data.</text>
</comment>
<gene>
    <name evidence="1" type="ORF">HNR05_002803</name>
</gene>
<dbReference type="Gene3D" id="1.50.10.20">
    <property type="match status" value="1"/>
</dbReference>
<dbReference type="AlphaFoldDB" id="A0A7Z0EG24"/>
<evidence type="ECO:0008006" key="3">
    <source>
        <dbReference type="Google" id="ProtNLM"/>
    </source>
</evidence>
<organism evidence="1 2">
    <name type="scientific">Glaciibacter psychrotolerans</name>
    <dbReference type="NCBI Taxonomy" id="670054"/>
    <lineage>
        <taxon>Bacteria</taxon>
        <taxon>Bacillati</taxon>
        <taxon>Actinomycetota</taxon>
        <taxon>Actinomycetes</taxon>
        <taxon>Micrococcales</taxon>
        <taxon>Microbacteriaceae</taxon>
        <taxon>Glaciibacter</taxon>
    </lineage>
</organism>
<dbReference type="Proteomes" id="UP000537260">
    <property type="component" value="Unassembled WGS sequence"/>
</dbReference>
<dbReference type="RefSeq" id="WP_179579677.1">
    <property type="nucleotide sequence ID" value="NZ_JACCFM010000001.1"/>
</dbReference>
<dbReference type="InterPro" id="IPR008930">
    <property type="entry name" value="Terpenoid_cyclase/PrenylTrfase"/>
</dbReference>
<reference evidence="1 2" key="1">
    <citation type="submission" date="2020-07" db="EMBL/GenBank/DDBJ databases">
        <title>Sequencing the genomes of 1000 actinobacteria strains.</title>
        <authorList>
            <person name="Klenk H.-P."/>
        </authorList>
    </citation>
    <scope>NUCLEOTIDE SEQUENCE [LARGE SCALE GENOMIC DNA]</scope>
    <source>
        <strain evidence="1 2">LI1</strain>
    </source>
</reference>
<dbReference type="SUPFAM" id="SSF48239">
    <property type="entry name" value="Terpenoid cyclases/Protein prenyltransferases"/>
    <property type="match status" value="1"/>
</dbReference>